<accession>A0AAX4P0Y4</accession>
<feature type="domain" description="CS" evidence="1">
    <location>
        <begin position="17"/>
        <end position="119"/>
    </location>
</feature>
<evidence type="ECO:0000313" key="3">
    <source>
        <dbReference type="Proteomes" id="UP001472866"/>
    </source>
</evidence>
<name>A0AAX4P0Y4_9CHLO</name>
<keyword evidence="3" id="KW-1185">Reference proteome</keyword>
<proteinExistence type="predicted"/>
<dbReference type="InterPro" id="IPR008978">
    <property type="entry name" value="HSP20-like_chaperone"/>
</dbReference>
<protein>
    <submittedName>
        <fullName evidence="2">NudC domain-containing protein</fullName>
    </submittedName>
</protein>
<organism evidence="2 3">
    <name type="scientific">Chloropicon roscoffensis</name>
    <dbReference type="NCBI Taxonomy" id="1461544"/>
    <lineage>
        <taxon>Eukaryota</taxon>
        <taxon>Viridiplantae</taxon>
        <taxon>Chlorophyta</taxon>
        <taxon>Chloropicophyceae</taxon>
        <taxon>Chloropicales</taxon>
        <taxon>Chloropicaceae</taxon>
        <taxon>Chloropicon</taxon>
    </lineage>
</organism>
<dbReference type="InterPro" id="IPR037898">
    <property type="entry name" value="NudC_fam"/>
</dbReference>
<sequence length="174" mass="18834">MAEQLAPTTSFEVGSGEGHAAYTWNQNVEEVAVEVDCPTGLSAKRDVRCTIGSGRVKLETASAPSDDKAAARSFITLLDHDLFALVKPDECFWTLDSKRGIVSLTLQKLREGESWAGVFKGHGDISDVDRDAEQKRLLLERFQLEHPGFDFSGAEVNGSCPDASTFLGGFPARG</sequence>
<dbReference type="GO" id="GO:0006457">
    <property type="term" value="P:protein folding"/>
    <property type="evidence" value="ECO:0007669"/>
    <property type="project" value="TreeGrafter"/>
</dbReference>
<dbReference type="PROSITE" id="PS51203">
    <property type="entry name" value="CS"/>
    <property type="match status" value="1"/>
</dbReference>
<dbReference type="EMBL" id="CP151502">
    <property type="protein sequence ID" value="WZN59507.1"/>
    <property type="molecule type" value="Genomic_DNA"/>
</dbReference>
<evidence type="ECO:0000313" key="2">
    <source>
        <dbReference type="EMBL" id="WZN59507.1"/>
    </source>
</evidence>
<dbReference type="PANTHER" id="PTHR12356">
    <property type="entry name" value="NUCLEAR MOVEMENT PROTEIN NUDC"/>
    <property type="match status" value="1"/>
</dbReference>
<dbReference type="GO" id="GO:0005737">
    <property type="term" value="C:cytoplasm"/>
    <property type="evidence" value="ECO:0007669"/>
    <property type="project" value="TreeGrafter"/>
</dbReference>
<dbReference type="InterPro" id="IPR007052">
    <property type="entry name" value="CS_dom"/>
</dbReference>
<gene>
    <name evidence="2" type="ORF">HKI87_02g10330</name>
</gene>
<dbReference type="AlphaFoldDB" id="A0AAX4P0Y4"/>
<dbReference type="GO" id="GO:0051082">
    <property type="term" value="F:unfolded protein binding"/>
    <property type="evidence" value="ECO:0007669"/>
    <property type="project" value="TreeGrafter"/>
</dbReference>
<dbReference type="Proteomes" id="UP001472866">
    <property type="component" value="Chromosome 02"/>
</dbReference>
<dbReference type="Pfam" id="PF04969">
    <property type="entry name" value="CS"/>
    <property type="match status" value="1"/>
</dbReference>
<dbReference type="PANTHER" id="PTHR12356:SF18">
    <property type="entry name" value="NUDC DOMAIN-CONTAINING PROTEIN 2"/>
    <property type="match status" value="1"/>
</dbReference>
<dbReference type="SUPFAM" id="SSF49764">
    <property type="entry name" value="HSP20-like chaperones"/>
    <property type="match status" value="1"/>
</dbReference>
<evidence type="ECO:0000259" key="1">
    <source>
        <dbReference type="PROSITE" id="PS51203"/>
    </source>
</evidence>
<dbReference type="CDD" id="cd06467">
    <property type="entry name" value="p23_NUDC_like"/>
    <property type="match status" value="1"/>
</dbReference>
<dbReference type="Gene3D" id="2.60.40.790">
    <property type="match status" value="1"/>
</dbReference>
<reference evidence="2 3" key="1">
    <citation type="submission" date="2024-03" db="EMBL/GenBank/DDBJ databases">
        <title>Complete genome sequence of the green alga Chloropicon roscoffensis RCC1871.</title>
        <authorList>
            <person name="Lemieux C."/>
            <person name="Pombert J.-F."/>
            <person name="Otis C."/>
            <person name="Turmel M."/>
        </authorList>
    </citation>
    <scope>NUCLEOTIDE SEQUENCE [LARGE SCALE GENOMIC DNA]</scope>
    <source>
        <strain evidence="2 3">RCC1871</strain>
    </source>
</reference>